<keyword evidence="1" id="KW-0472">Membrane</keyword>
<reference evidence="2" key="2">
    <citation type="submission" date="2020-09" db="EMBL/GenBank/DDBJ databases">
        <authorList>
            <person name="Sun Q."/>
            <person name="Ohkuma M."/>
        </authorList>
    </citation>
    <scope>NUCLEOTIDE SEQUENCE</scope>
    <source>
        <strain evidence="2">JCM 17251</strain>
    </source>
</reference>
<dbReference type="EMBL" id="BMOS01000009">
    <property type="protein sequence ID" value="GGN56497.1"/>
    <property type="molecule type" value="Genomic_DNA"/>
</dbReference>
<accession>A0A918D143</accession>
<protein>
    <submittedName>
        <fullName evidence="2">Uncharacterized protein</fullName>
    </submittedName>
</protein>
<keyword evidence="1" id="KW-0812">Transmembrane</keyword>
<organism evidence="2 3">
    <name type="scientific">Oceanobacillus indicireducens</name>
    <dbReference type="NCBI Taxonomy" id="1004261"/>
    <lineage>
        <taxon>Bacteria</taxon>
        <taxon>Bacillati</taxon>
        <taxon>Bacillota</taxon>
        <taxon>Bacilli</taxon>
        <taxon>Bacillales</taxon>
        <taxon>Bacillaceae</taxon>
        <taxon>Oceanobacillus</taxon>
    </lineage>
</organism>
<proteinExistence type="predicted"/>
<keyword evidence="3" id="KW-1185">Reference proteome</keyword>
<dbReference type="RefSeq" id="WP_188856781.1">
    <property type="nucleotide sequence ID" value="NZ_BMOS01000009.1"/>
</dbReference>
<feature type="transmembrane region" description="Helical" evidence="1">
    <location>
        <begin position="68"/>
        <end position="89"/>
    </location>
</feature>
<reference evidence="2" key="1">
    <citation type="journal article" date="2014" name="Int. J. Syst. Evol. Microbiol.">
        <title>Complete genome sequence of Corynebacterium casei LMG S-19264T (=DSM 44701T), isolated from a smear-ripened cheese.</title>
        <authorList>
            <consortium name="US DOE Joint Genome Institute (JGI-PGF)"/>
            <person name="Walter F."/>
            <person name="Albersmeier A."/>
            <person name="Kalinowski J."/>
            <person name="Ruckert C."/>
        </authorList>
    </citation>
    <scope>NUCLEOTIDE SEQUENCE</scope>
    <source>
        <strain evidence="2">JCM 17251</strain>
    </source>
</reference>
<evidence type="ECO:0000313" key="3">
    <source>
        <dbReference type="Proteomes" id="UP000624041"/>
    </source>
</evidence>
<dbReference type="AlphaFoldDB" id="A0A918D143"/>
<name>A0A918D143_9BACI</name>
<dbReference type="Proteomes" id="UP000624041">
    <property type="component" value="Unassembled WGS sequence"/>
</dbReference>
<comment type="caution">
    <text evidence="2">The sequence shown here is derived from an EMBL/GenBank/DDBJ whole genome shotgun (WGS) entry which is preliminary data.</text>
</comment>
<sequence length="100" mass="11669">MSTQLEYKEEDQANELRTLFQDIEEGNENDEELFADQTINEIDVLNLPPRKEVHTKNKRTKIKLSKPLLRFLFTVIIVIAGLGTAIYVWQDEITTLLHKL</sequence>
<gene>
    <name evidence="2" type="ORF">GCM10007971_16500</name>
</gene>
<evidence type="ECO:0000256" key="1">
    <source>
        <dbReference type="SAM" id="Phobius"/>
    </source>
</evidence>
<keyword evidence="1" id="KW-1133">Transmembrane helix</keyword>
<evidence type="ECO:0000313" key="2">
    <source>
        <dbReference type="EMBL" id="GGN56497.1"/>
    </source>
</evidence>